<accession>A0A067JJT4</accession>
<keyword evidence="3" id="KW-1185">Reference proteome</keyword>
<dbReference type="OrthoDB" id="1695675at2759"/>
<evidence type="ECO:0000313" key="3">
    <source>
        <dbReference type="Proteomes" id="UP000027138"/>
    </source>
</evidence>
<dbReference type="EMBL" id="KK915273">
    <property type="protein sequence ID" value="KDP23108.1"/>
    <property type="molecule type" value="Genomic_DNA"/>
</dbReference>
<keyword evidence="1" id="KW-0812">Transmembrane</keyword>
<dbReference type="AlphaFoldDB" id="A0A067JJT4"/>
<dbReference type="GO" id="GO:0016730">
    <property type="term" value="F:oxidoreductase activity, acting on iron-sulfur proteins as donors"/>
    <property type="evidence" value="ECO:0007669"/>
    <property type="project" value="InterPro"/>
</dbReference>
<dbReference type="GO" id="GO:0009535">
    <property type="term" value="C:chloroplast thylakoid membrane"/>
    <property type="evidence" value="ECO:0007669"/>
    <property type="project" value="InterPro"/>
</dbReference>
<keyword evidence="1" id="KW-0472">Membrane</keyword>
<gene>
    <name evidence="2" type="ORF">JCGZ_01180</name>
</gene>
<dbReference type="GO" id="GO:0009773">
    <property type="term" value="P:photosynthetic electron transport in photosystem I"/>
    <property type="evidence" value="ECO:0007669"/>
    <property type="project" value="InterPro"/>
</dbReference>
<dbReference type="PANTHER" id="PTHR31032">
    <property type="entry name" value="PGR5-LIKE PROTEIN 1B, CHLOROPLASTIC"/>
    <property type="match status" value="1"/>
</dbReference>
<proteinExistence type="predicted"/>
<reference evidence="2 3" key="1">
    <citation type="journal article" date="2014" name="PLoS ONE">
        <title>Global Analysis of Gene Expression Profiles in Physic Nut (Jatropha curcas L.) Seedlings Exposed to Salt Stress.</title>
        <authorList>
            <person name="Zhang L."/>
            <person name="Zhang C."/>
            <person name="Wu P."/>
            <person name="Chen Y."/>
            <person name="Li M."/>
            <person name="Jiang H."/>
            <person name="Wu G."/>
        </authorList>
    </citation>
    <scope>NUCLEOTIDE SEQUENCE [LARGE SCALE GENOMIC DNA]</scope>
    <source>
        <strain evidence="3">cv. GZQX0401</strain>
        <tissue evidence="2">Young leaves</tissue>
    </source>
</reference>
<dbReference type="Proteomes" id="UP000027138">
    <property type="component" value="Unassembled WGS sequence"/>
</dbReference>
<dbReference type="STRING" id="180498.A0A067JJT4"/>
<sequence length="93" mass="10468">MFLLYVPATVVALGLFFFLDDLTGFEITYLLELPEPFSFIFTWFAAVPLIVWLAQSFTNAIVKDFLILKALVPTAVPKTSPSSEPFFQFQAVV</sequence>
<dbReference type="InterPro" id="IPR039987">
    <property type="entry name" value="PGRL1"/>
</dbReference>
<feature type="transmembrane region" description="Helical" evidence="1">
    <location>
        <begin position="40"/>
        <end position="62"/>
    </location>
</feature>
<evidence type="ECO:0000313" key="2">
    <source>
        <dbReference type="EMBL" id="KDP23108.1"/>
    </source>
</evidence>
<dbReference type="PANTHER" id="PTHR31032:SF1">
    <property type="entry name" value="PGR5-LIKE PROTEIN 1B, CHLOROPLASTIC"/>
    <property type="match status" value="1"/>
</dbReference>
<name>A0A067JJT4_JATCU</name>
<protein>
    <submittedName>
        <fullName evidence="2">Uncharacterized protein</fullName>
    </submittedName>
</protein>
<keyword evidence="1" id="KW-1133">Transmembrane helix</keyword>
<organism evidence="2 3">
    <name type="scientific">Jatropha curcas</name>
    <name type="common">Barbados nut</name>
    <dbReference type="NCBI Taxonomy" id="180498"/>
    <lineage>
        <taxon>Eukaryota</taxon>
        <taxon>Viridiplantae</taxon>
        <taxon>Streptophyta</taxon>
        <taxon>Embryophyta</taxon>
        <taxon>Tracheophyta</taxon>
        <taxon>Spermatophyta</taxon>
        <taxon>Magnoliopsida</taxon>
        <taxon>eudicotyledons</taxon>
        <taxon>Gunneridae</taxon>
        <taxon>Pentapetalae</taxon>
        <taxon>rosids</taxon>
        <taxon>fabids</taxon>
        <taxon>Malpighiales</taxon>
        <taxon>Euphorbiaceae</taxon>
        <taxon>Crotonoideae</taxon>
        <taxon>Jatropheae</taxon>
        <taxon>Jatropha</taxon>
    </lineage>
</organism>
<evidence type="ECO:0000256" key="1">
    <source>
        <dbReference type="SAM" id="Phobius"/>
    </source>
</evidence>